<dbReference type="STRING" id="29343.CCDG5_0453"/>
<accession>A0A078KJ06</accession>
<evidence type="ECO:0000256" key="4">
    <source>
        <dbReference type="ARBA" id="ARBA00022989"/>
    </source>
</evidence>
<comment type="subcellular location">
    <subcellularLocation>
        <location evidence="1">Membrane</location>
        <topology evidence="1">Multi-pass membrane protein</topology>
    </subcellularLocation>
</comment>
<evidence type="ECO:0000256" key="2">
    <source>
        <dbReference type="ARBA" id="ARBA00007362"/>
    </source>
</evidence>
<dbReference type="InterPro" id="IPR000620">
    <property type="entry name" value="EamA_dom"/>
</dbReference>
<dbReference type="Proteomes" id="UP000032431">
    <property type="component" value="Chromosome I"/>
</dbReference>
<keyword evidence="4 6" id="KW-1133">Transmembrane helix</keyword>
<keyword evidence="3 6" id="KW-0812">Transmembrane</keyword>
<sequence>MKKGYLYIILSTILFSTMEIALKISSSSFNPIQMTFLRFLIGSLVLITPAVSALIKRGIRLCIKDLGYFALTGFICVVVSMVFYQLAILNAPASFVAVLFSCNPVFVVLLAFFFLNEQINKSTVISLTISFTGIMFIMNPFKMSASVQGIVLTLLAAITFAIYSVASRGRSKQFGGLVLTCFSFIFGSAEMLVLILITKISPVASFLQSAGLSTFSNIPIFGGITLQNIAPLIYIGVFVTGLGYAFYLLAIEVTNASTASFVFFIKPALAPILALIILREKISVPMIIGIICLLAGSSFSILPGVIGKPSLNCAADEKDEQA</sequence>
<keyword evidence="5 6" id="KW-0472">Membrane</keyword>
<feature type="transmembrane region" description="Helical" evidence="6">
    <location>
        <begin position="284"/>
        <end position="302"/>
    </location>
</feature>
<feature type="domain" description="EamA" evidence="7">
    <location>
        <begin position="3"/>
        <end position="138"/>
    </location>
</feature>
<keyword evidence="9" id="KW-1185">Reference proteome</keyword>
<dbReference type="PATRIC" id="fig|29343.3.peg.474"/>
<gene>
    <name evidence="8" type="ORF">CCDG5_0453</name>
</gene>
<dbReference type="SUPFAM" id="SSF103481">
    <property type="entry name" value="Multidrug resistance efflux transporter EmrE"/>
    <property type="match status" value="2"/>
</dbReference>
<evidence type="ECO:0000259" key="7">
    <source>
        <dbReference type="Pfam" id="PF00892"/>
    </source>
</evidence>
<feature type="transmembrane region" description="Helical" evidence="6">
    <location>
        <begin position="147"/>
        <end position="165"/>
    </location>
</feature>
<feature type="transmembrane region" description="Helical" evidence="6">
    <location>
        <begin position="177"/>
        <end position="197"/>
    </location>
</feature>
<proteinExistence type="inferred from homology"/>
<feature type="transmembrane region" description="Helical" evidence="6">
    <location>
        <begin position="122"/>
        <end position="141"/>
    </location>
</feature>
<evidence type="ECO:0000313" key="8">
    <source>
        <dbReference type="EMBL" id="CDZ23591.1"/>
    </source>
</evidence>
<name>A0A078KJ06_9FIRM</name>
<dbReference type="HOGENOM" id="CLU_033863_13_0_9"/>
<evidence type="ECO:0000256" key="3">
    <source>
        <dbReference type="ARBA" id="ARBA00022692"/>
    </source>
</evidence>
<dbReference type="Pfam" id="PF00892">
    <property type="entry name" value="EamA"/>
    <property type="match status" value="2"/>
</dbReference>
<dbReference type="PANTHER" id="PTHR32322:SF2">
    <property type="entry name" value="EAMA DOMAIN-CONTAINING PROTEIN"/>
    <property type="match status" value="1"/>
</dbReference>
<feature type="transmembrane region" description="Helical" evidence="6">
    <location>
        <begin position="67"/>
        <end position="87"/>
    </location>
</feature>
<organism evidence="8 9">
    <name type="scientific">[Clostridium] cellulosi</name>
    <dbReference type="NCBI Taxonomy" id="29343"/>
    <lineage>
        <taxon>Bacteria</taxon>
        <taxon>Bacillati</taxon>
        <taxon>Bacillota</taxon>
        <taxon>Clostridia</taxon>
        <taxon>Eubacteriales</taxon>
        <taxon>Oscillospiraceae</taxon>
        <taxon>Oscillospiraceae incertae sedis</taxon>
    </lineage>
</organism>
<evidence type="ECO:0000256" key="6">
    <source>
        <dbReference type="SAM" id="Phobius"/>
    </source>
</evidence>
<dbReference type="EMBL" id="LM995447">
    <property type="protein sequence ID" value="CDZ23591.1"/>
    <property type="molecule type" value="Genomic_DNA"/>
</dbReference>
<feature type="transmembrane region" description="Helical" evidence="6">
    <location>
        <begin position="231"/>
        <end position="250"/>
    </location>
</feature>
<reference evidence="9" key="1">
    <citation type="submission" date="2014-07" db="EMBL/GenBank/DDBJ databases">
        <authorList>
            <person name="Wibberg D."/>
        </authorList>
    </citation>
    <scope>NUCLEOTIDE SEQUENCE [LARGE SCALE GENOMIC DNA]</scope>
    <source>
        <strain evidence="9">DG5</strain>
    </source>
</reference>
<feature type="transmembrane region" description="Helical" evidence="6">
    <location>
        <begin position="36"/>
        <end position="55"/>
    </location>
</feature>
<protein>
    <recommendedName>
        <fullName evidence="7">EamA domain-containing protein</fullName>
    </recommendedName>
</protein>
<evidence type="ECO:0000256" key="1">
    <source>
        <dbReference type="ARBA" id="ARBA00004141"/>
    </source>
</evidence>
<feature type="transmembrane region" description="Helical" evidence="6">
    <location>
        <begin position="93"/>
        <end position="115"/>
    </location>
</feature>
<comment type="similarity">
    <text evidence="2">Belongs to the EamA transporter family.</text>
</comment>
<feature type="transmembrane region" description="Helical" evidence="6">
    <location>
        <begin position="256"/>
        <end position="277"/>
    </location>
</feature>
<dbReference type="Gene3D" id="1.10.3730.20">
    <property type="match status" value="1"/>
</dbReference>
<feature type="transmembrane region" description="Helical" evidence="6">
    <location>
        <begin position="5"/>
        <end position="24"/>
    </location>
</feature>
<dbReference type="KEGG" id="ccel:CCDG5_0453"/>
<dbReference type="OrthoDB" id="9813604at2"/>
<dbReference type="AlphaFoldDB" id="A0A078KJ06"/>
<evidence type="ECO:0000256" key="5">
    <source>
        <dbReference type="ARBA" id="ARBA00023136"/>
    </source>
</evidence>
<dbReference type="InterPro" id="IPR050638">
    <property type="entry name" value="AA-Vitamin_Transporters"/>
</dbReference>
<evidence type="ECO:0000313" key="9">
    <source>
        <dbReference type="Proteomes" id="UP000032431"/>
    </source>
</evidence>
<feature type="transmembrane region" description="Helical" evidence="6">
    <location>
        <begin position="203"/>
        <end position="224"/>
    </location>
</feature>
<dbReference type="GO" id="GO:0016020">
    <property type="term" value="C:membrane"/>
    <property type="evidence" value="ECO:0007669"/>
    <property type="project" value="UniProtKB-SubCell"/>
</dbReference>
<dbReference type="InterPro" id="IPR037185">
    <property type="entry name" value="EmrE-like"/>
</dbReference>
<feature type="domain" description="EamA" evidence="7">
    <location>
        <begin position="149"/>
        <end position="300"/>
    </location>
</feature>
<dbReference type="PANTHER" id="PTHR32322">
    <property type="entry name" value="INNER MEMBRANE TRANSPORTER"/>
    <property type="match status" value="1"/>
</dbReference>